<accession>A0A940MJG0</accession>
<keyword evidence="3" id="KW-1185">Reference proteome</keyword>
<feature type="chain" id="PRO_5036707416" evidence="1">
    <location>
        <begin position="22"/>
        <end position="149"/>
    </location>
</feature>
<reference evidence="2" key="1">
    <citation type="submission" date="2021-03" db="EMBL/GenBank/DDBJ databases">
        <title>Sagittula salina sp. nov. strain M10.9X isolated from the marine waste.</title>
        <authorList>
            <person name="Satari L."/>
            <person name="Molina-Menor E."/>
            <person name="Vidal-Verdu A."/>
            <person name="Pascual J."/>
            <person name="Pereto J."/>
            <person name="Porcar M."/>
        </authorList>
    </citation>
    <scope>NUCLEOTIDE SEQUENCE</scope>
    <source>
        <strain evidence="2">M10.9X</strain>
    </source>
</reference>
<dbReference type="Proteomes" id="UP000675940">
    <property type="component" value="Unassembled WGS sequence"/>
</dbReference>
<feature type="signal peptide" evidence="1">
    <location>
        <begin position="1"/>
        <end position="21"/>
    </location>
</feature>
<gene>
    <name evidence="2" type="ORF">J5474_10430</name>
</gene>
<evidence type="ECO:0000313" key="2">
    <source>
        <dbReference type="EMBL" id="MBP0482905.1"/>
    </source>
</evidence>
<evidence type="ECO:0000313" key="3">
    <source>
        <dbReference type="Proteomes" id="UP000675940"/>
    </source>
</evidence>
<keyword evidence="1" id="KW-0732">Signal</keyword>
<organism evidence="2 3">
    <name type="scientific">Sagittula salina</name>
    <dbReference type="NCBI Taxonomy" id="2820268"/>
    <lineage>
        <taxon>Bacteria</taxon>
        <taxon>Pseudomonadati</taxon>
        <taxon>Pseudomonadota</taxon>
        <taxon>Alphaproteobacteria</taxon>
        <taxon>Rhodobacterales</taxon>
        <taxon>Roseobacteraceae</taxon>
        <taxon>Sagittula</taxon>
    </lineage>
</organism>
<evidence type="ECO:0000256" key="1">
    <source>
        <dbReference type="SAM" id="SignalP"/>
    </source>
</evidence>
<sequence length="149" mass="15809">MRVHTVLLAFSVGLVPLSAAAQLRGLPTADIRMQLQSESTDMMLAALDSARRGVLRPAEGPIIRLPYICPHAMGALAAIAAGAVDMDTGAKLFFQGLVDDQANFMRMKIVGGAMADMSHTGAEINVKMSDKVDARQLASLIEAGRAFLK</sequence>
<name>A0A940MJG0_9RHOB</name>
<comment type="caution">
    <text evidence="2">The sequence shown here is derived from an EMBL/GenBank/DDBJ whole genome shotgun (WGS) entry which is preliminary data.</text>
</comment>
<dbReference type="AlphaFoldDB" id="A0A940MJG0"/>
<protein>
    <submittedName>
        <fullName evidence="2">Uncharacterized protein</fullName>
    </submittedName>
</protein>
<dbReference type="EMBL" id="JAGISH010000005">
    <property type="protein sequence ID" value="MBP0482905.1"/>
    <property type="molecule type" value="Genomic_DNA"/>
</dbReference>
<proteinExistence type="predicted"/>
<dbReference type="RefSeq" id="WP_209360850.1">
    <property type="nucleotide sequence ID" value="NZ_JAGISH010000005.1"/>
</dbReference>